<evidence type="ECO:0000313" key="10">
    <source>
        <dbReference type="Proteomes" id="UP001054889"/>
    </source>
</evidence>
<dbReference type="Gene3D" id="1.10.8.430">
    <property type="entry name" value="Helical domain of apoptotic protease-activating factors"/>
    <property type="match status" value="1"/>
</dbReference>
<dbReference type="Pfam" id="PF00931">
    <property type="entry name" value="NB-ARC"/>
    <property type="match status" value="1"/>
</dbReference>
<keyword evidence="3" id="KW-0677">Repeat</keyword>
<keyword evidence="5" id="KW-0611">Plant defense</keyword>
<evidence type="ECO:0000256" key="1">
    <source>
        <dbReference type="ARBA" id="ARBA00008894"/>
    </source>
</evidence>
<proteinExistence type="inferred from homology"/>
<dbReference type="AlphaFoldDB" id="A0AAV5FAC0"/>
<gene>
    <name evidence="9" type="primary">gb20366</name>
    <name evidence="9" type="ORF">PR202_gb20366</name>
</gene>
<dbReference type="Gene3D" id="1.10.10.10">
    <property type="entry name" value="Winged helix-like DNA-binding domain superfamily/Winged helix DNA-binding domain"/>
    <property type="match status" value="1"/>
</dbReference>
<dbReference type="SUPFAM" id="SSF52540">
    <property type="entry name" value="P-loop containing nucleoside triphosphate hydrolases"/>
    <property type="match status" value="1"/>
</dbReference>
<evidence type="ECO:0000259" key="8">
    <source>
        <dbReference type="Pfam" id="PF18052"/>
    </source>
</evidence>
<comment type="caution">
    <text evidence="9">The sequence shown here is derived from an EMBL/GenBank/DDBJ whole genome shotgun (WGS) entry which is preliminary data.</text>
</comment>
<dbReference type="EMBL" id="BQKI01000083">
    <property type="protein sequence ID" value="GJN31911.1"/>
    <property type="molecule type" value="Genomic_DNA"/>
</dbReference>
<protein>
    <submittedName>
        <fullName evidence="9">Uncharacterized protein</fullName>
    </submittedName>
</protein>
<evidence type="ECO:0000256" key="4">
    <source>
        <dbReference type="ARBA" id="ARBA00022741"/>
    </source>
</evidence>
<keyword evidence="10" id="KW-1185">Reference proteome</keyword>
<dbReference type="GO" id="GO:0043531">
    <property type="term" value="F:ADP binding"/>
    <property type="evidence" value="ECO:0007669"/>
    <property type="project" value="InterPro"/>
</dbReference>
<dbReference type="PRINTS" id="PR00364">
    <property type="entry name" value="DISEASERSIST"/>
</dbReference>
<keyword evidence="2" id="KW-0433">Leucine-rich repeat</keyword>
<comment type="similarity">
    <text evidence="1">Belongs to the disease resistance NB-LRR family.</text>
</comment>
<keyword evidence="4" id="KW-0547">Nucleotide-binding</keyword>
<dbReference type="InterPro" id="IPR036388">
    <property type="entry name" value="WH-like_DNA-bd_sf"/>
</dbReference>
<accession>A0AAV5FAC0</accession>
<dbReference type="InterPro" id="IPR042197">
    <property type="entry name" value="Apaf_helical"/>
</dbReference>
<dbReference type="GO" id="GO:0005524">
    <property type="term" value="F:ATP binding"/>
    <property type="evidence" value="ECO:0007669"/>
    <property type="project" value="UniProtKB-KW"/>
</dbReference>
<dbReference type="Gene3D" id="3.40.50.300">
    <property type="entry name" value="P-loop containing nucleotide triphosphate hydrolases"/>
    <property type="match status" value="1"/>
</dbReference>
<dbReference type="PANTHER" id="PTHR36766">
    <property type="entry name" value="PLANT BROAD-SPECTRUM MILDEW RESISTANCE PROTEIN RPW8"/>
    <property type="match status" value="1"/>
</dbReference>
<dbReference type="InterPro" id="IPR002182">
    <property type="entry name" value="NB-ARC"/>
</dbReference>
<name>A0AAV5FAC0_ELECO</name>
<evidence type="ECO:0000259" key="7">
    <source>
        <dbReference type="Pfam" id="PF00931"/>
    </source>
</evidence>
<organism evidence="9 10">
    <name type="scientific">Eleusine coracana subsp. coracana</name>
    <dbReference type="NCBI Taxonomy" id="191504"/>
    <lineage>
        <taxon>Eukaryota</taxon>
        <taxon>Viridiplantae</taxon>
        <taxon>Streptophyta</taxon>
        <taxon>Embryophyta</taxon>
        <taxon>Tracheophyta</taxon>
        <taxon>Spermatophyta</taxon>
        <taxon>Magnoliopsida</taxon>
        <taxon>Liliopsida</taxon>
        <taxon>Poales</taxon>
        <taxon>Poaceae</taxon>
        <taxon>PACMAD clade</taxon>
        <taxon>Chloridoideae</taxon>
        <taxon>Cynodonteae</taxon>
        <taxon>Eleusininae</taxon>
        <taxon>Eleusine</taxon>
    </lineage>
</organism>
<evidence type="ECO:0000256" key="2">
    <source>
        <dbReference type="ARBA" id="ARBA00022614"/>
    </source>
</evidence>
<reference evidence="9" key="2">
    <citation type="submission" date="2021-12" db="EMBL/GenBank/DDBJ databases">
        <title>Resequencing data analysis of finger millet.</title>
        <authorList>
            <person name="Hatakeyama M."/>
            <person name="Aluri S."/>
            <person name="Balachadran M.T."/>
            <person name="Sivarajan S.R."/>
            <person name="Poveda L."/>
            <person name="Shimizu-Inatsugi R."/>
            <person name="Schlapbach R."/>
            <person name="Sreeman S.M."/>
            <person name="Shimizu K.K."/>
        </authorList>
    </citation>
    <scope>NUCLEOTIDE SEQUENCE</scope>
</reference>
<dbReference type="Proteomes" id="UP001054889">
    <property type="component" value="Unassembled WGS sequence"/>
</dbReference>
<feature type="domain" description="NB-ARC" evidence="7">
    <location>
        <begin position="305"/>
        <end position="377"/>
    </location>
</feature>
<dbReference type="Gene3D" id="1.20.5.4130">
    <property type="match status" value="1"/>
</dbReference>
<sequence length="554" mass="62925">MGRPLHVRPHLNVAAPRLDEGEASSTVGRRSWATARAFAATTVVVAALLLWRAWSRATGRGRWHWWSGDHHRWPRPTKGRLDGCQKRRGSSLAVVDGDLLDDEDGDGSVEVWEGALHLDQRHHVMEGMEEQHKILKRKLPAILDVIADAEKQSSHREGAKAWLEELKSVAYETNDIFDEFNYEALRRQAKKNGHTTKLGVLGAVKLFPTHNRVVFRYRMSDKLRRVVETIEVLVSEMNAFGFKYWEKAPASKQWRQTDSIIVDPDNIVTRSRIKEKQEIVQILYRQEQRRSSHSHEFDVCDLANKICNSTENILDSALQTLKEKIEQKRYLLVLDDVWNKDANKWERLKACLQQGGIGSVVLTTTRDKGIAWLMGTTKARNIAALDNIFIKEIIEARAFGSQDRPAELVNMVDSIVQRCVGSPLAAKALGSVLHNKTTVKEWEAVAQASSVCNDENGILHILKLSYDDMPSGMKQCFAFCAVFPKDYEIDIGSKDIFLPRNHFPDVDGNKNGKVKAKALEPPNKKRKVKSIWVPKCIVDLERSATYKWVPKNKT</sequence>
<dbReference type="PANTHER" id="PTHR36766:SF55">
    <property type="entry name" value="OS11G0492900 PROTEIN"/>
    <property type="match status" value="1"/>
</dbReference>
<evidence type="ECO:0000313" key="9">
    <source>
        <dbReference type="EMBL" id="GJN31911.1"/>
    </source>
</evidence>
<feature type="domain" description="Disease resistance N-terminal" evidence="8">
    <location>
        <begin position="120"/>
        <end position="192"/>
    </location>
</feature>
<reference evidence="9" key="1">
    <citation type="journal article" date="2018" name="DNA Res.">
        <title>Multiple hybrid de novo genome assembly of finger millet, an orphan allotetraploid crop.</title>
        <authorList>
            <person name="Hatakeyama M."/>
            <person name="Aluri S."/>
            <person name="Balachadran M.T."/>
            <person name="Sivarajan S.R."/>
            <person name="Patrignani A."/>
            <person name="Gruter S."/>
            <person name="Poveda L."/>
            <person name="Shimizu-Inatsugi R."/>
            <person name="Baeten J."/>
            <person name="Francoijs K.J."/>
            <person name="Nataraja K.N."/>
            <person name="Reddy Y.A.N."/>
            <person name="Phadnis S."/>
            <person name="Ravikumar R.L."/>
            <person name="Schlapbach R."/>
            <person name="Sreeman S.M."/>
            <person name="Shimizu K.K."/>
        </authorList>
    </citation>
    <scope>NUCLEOTIDE SEQUENCE</scope>
</reference>
<dbReference type="InterPro" id="IPR041118">
    <property type="entry name" value="Rx_N"/>
</dbReference>
<evidence type="ECO:0000256" key="6">
    <source>
        <dbReference type="ARBA" id="ARBA00022840"/>
    </source>
</evidence>
<evidence type="ECO:0000256" key="3">
    <source>
        <dbReference type="ARBA" id="ARBA00022737"/>
    </source>
</evidence>
<dbReference type="Pfam" id="PF18052">
    <property type="entry name" value="Rx_N"/>
    <property type="match status" value="1"/>
</dbReference>
<evidence type="ECO:0000256" key="5">
    <source>
        <dbReference type="ARBA" id="ARBA00022821"/>
    </source>
</evidence>
<keyword evidence="6" id="KW-0067">ATP-binding</keyword>
<dbReference type="InterPro" id="IPR027417">
    <property type="entry name" value="P-loop_NTPase"/>
</dbReference>
<dbReference type="GO" id="GO:0006952">
    <property type="term" value="P:defense response"/>
    <property type="evidence" value="ECO:0007669"/>
    <property type="project" value="UniProtKB-KW"/>
</dbReference>